<dbReference type="Proteomes" id="UP001190700">
    <property type="component" value="Unassembled WGS sequence"/>
</dbReference>
<protein>
    <submittedName>
        <fullName evidence="2">Uncharacterized protein</fullName>
    </submittedName>
</protein>
<dbReference type="AlphaFoldDB" id="A0AAE0H1U5"/>
<feature type="region of interest" description="Disordered" evidence="1">
    <location>
        <begin position="66"/>
        <end position="85"/>
    </location>
</feature>
<keyword evidence="3" id="KW-1185">Reference proteome</keyword>
<accession>A0AAE0H1U5</accession>
<dbReference type="EMBL" id="LGRX02000841">
    <property type="protein sequence ID" value="KAK3287451.1"/>
    <property type="molecule type" value="Genomic_DNA"/>
</dbReference>
<comment type="caution">
    <text evidence="2">The sequence shown here is derived from an EMBL/GenBank/DDBJ whole genome shotgun (WGS) entry which is preliminary data.</text>
</comment>
<gene>
    <name evidence="2" type="ORF">CYMTET_5035</name>
</gene>
<name>A0AAE0H1U5_9CHLO</name>
<sequence length="85" mass="9373">MTRDSAPQAPPDDFQIGTVSFDEPDLLGAAEDENVDSSASEYTAEEWPAWEAGVYDSYETGGATIYDEDSYYEEESAYSSDDGYE</sequence>
<organism evidence="2 3">
    <name type="scientific">Cymbomonas tetramitiformis</name>
    <dbReference type="NCBI Taxonomy" id="36881"/>
    <lineage>
        <taxon>Eukaryota</taxon>
        <taxon>Viridiplantae</taxon>
        <taxon>Chlorophyta</taxon>
        <taxon>Pyramimonadophyceae</taxon>
        <taxon>Pyramimonadales</taxon>
        <taxon>Pyramimonadaceae</taxon>
        <taxon>Cymbomonas</taxon>
    </lineage>
</organism>
<proteinExistence type="predicted"/>
<evidence type="ECO:0000313" key="3">
    <source>
        <dbReference type="Proteomes" id="UP001190700"/>
    </source>
</evidence>
<evidence type="ECO:0000313" key="2">
    <source>
        <dbReference type="EMBL" id="KAK3287451.1"/>
    </source>
</evidence>
<reference evidence="2 3" key="1">
    <citation type="journal article" date="2015" name="Genome Biol. Evol.">
        <title>Comparative Genomics of a Bacterivorous Green Alga Reveals Evolutionary Causalities and Consequences of Phago-Mixotrophic Mode of Nutrition.</title>
        <authorList>
            <person name="Burns J.A."/>
            <person name="Paasch A."/>
            <person name="Narechania A."/>
            <person name="Kim E."/>
        </authorList>
    </citation>
    <scope>NUCLEOTIDE SEQUENCE [LARGE SCALE GENOMIC DNA]</scope>
    <source>
        <strain evidence="2 3">PLY_AMNH</strain>
    </source>
</reference>
<evidence type="ECO:0000256" key="1">
    <source>
        <dbReference type="SAM" id="MobiDB-lite"/>
    </source>
</evidence>